<dbReference type="GO" id="GO:0046872">
    <property type="term" value="F:metal ion binding"/>
    <property type="evidence" value="ECO:0007669"/>
    <property type="project" value="UniProtKB-KW"/>
</dbReference>
<keyword evidence="3" id="KW-0479">Metal-binding</keyword>
<evidence type="ECO:0000256" key="3">
    <source>
        <dbReference type="ARBA" id="ARBA00022723"/>
    </source>
</evidence>
<protein>
    <submittedName>
        <fullName evidence="8">tRNA(fMet)-specific endonuclease VapC</fullName>
    </submittedName>
</protein>
<dbReference type="Pfam" id="PF01850">
    <property type="entry name" value="PIN"/>
    <property type="match status" value="1"/>
</dbReference>
<evidence type="ECO:0000256" key="4">
    <source>
        <dbReference type="ARBA" id="ARBA00022801"/>
    </source>
</evidence>
<evidence type="ECO:0000259" key="7">
    <source>
        <dbReference type="Pfam" id="PF01850"/>
    </source>
</evidence>
<dbReference type="EMBL" id="MLJW01001468">
    <property type="protein sequence ID" value="OIQ78107.1"/>
    <property type="molecule type" value="Genomic_DNA"/>
</dbReference>
<feature type="domain" description="PIN" evidence="7">
    <location>
        <begin position="4"/>
        <end position="109"/>
    </location>
</feature>
<comment type="similarity">
    <text evidence="6">Belongs to the PINc/VapC protein family.</text>
</comment>
<dbReference type="Gene3D" id="3.40.50.1010">
    <property type="entry name" value="5'-nuclease"/>
    <property type="match status" value="1"/>
</dbReference>
<dbReference type="CDD" id="cd18738">
    <property type="entry name" value="PIN_VapC4-5_FitB-like"/>
    <property type="match status" value="1"/>
</dbReference>
<reference evidence="8" key="1">
    <citation type="submission" date="2016-10" db="EMBL/GenBank/DDBJ databases">
        <title>Sequence of Gallionella enrichment culture.</title>
        <authorList>
            <person name="Poehlein A."/>
            <person name="Muehling M."/>
            <person name="Daniel R."/>
        </authorList>
    </citation>
    <scope>NUCLEOTIDE SEQUENCE</scope>
</reference>
<dbReference type="InterPro" id="IPR029060">
    <property type="entry name" value="PIN-like_dom_sf"/>
</dbReference>
<comment type="cofactor">
    <cofactor evidence="1">
        <name>Mg(2+)</name>
        <dbReference type="ChEBI" id="CHEBI:18420"/>
    </cofactor>
</comment>
<dbReference type="GO" id="GO:0016787">
    <property type="term" value="F:hydrolase activity"/>
    <property type="evidence" value="ECO:0007669"/>
    <property type="project" value="UniProtKB-KW"/>
</dbReference>
<sequence>MQRYLLDTNAIIYLIGGRLAGPLPAGRYSFSVISEIELLSFPGLSAEDDQKITELLALLDRVELTQAVRFEAITLRKQKRFKLPDAIIAASAINRNATLFTNDQAFYVTSGLTVQPLKLISPS</sequence>
<evidence type="ECO:0000256" key="1">
    <source>
        <dbReference type="ARBA" id="ARBA00001946"/>
    </source>
</evidence>
<evidence type="ECO:0000256" key="5">
    <source>
        <dbReference type="ARBA" id="ARBA00022842"/>
    </source>
</evidence>
<dbReference type="InterPro" id="IPR050556">
    <property type="entry name" value="Type_II_TA_system_RNase"/>
</dbReference>
<dbReference type="InterPro" id="IPR002716">
    <property type="entry name" value="PIN_dom"/>
</dbReference>
<proteinExistence type="inferred from homology"/>
<dbReference type="AlphaFoldDB" id="A0A1J5QKT0"/>
<keyword evidence="8" id="KW-0255">Endonuclease</keyword>
<dbReference type="PANTHER" id="PTHR33653:SF1">
    <property type="entry name" value="RIBONUCLEASE VAPC2"/>
    <property type="match status" value="1"/>
</dbReference>
<accession>A0A1J5QKT0</accession>
<keyword evidence="4" id="KW-0378">Hydrolase</keyword>
<dbReference type="SUPFAM" id="SSF88723">
    <property type="entry name" value="PIN domain-like"/>
    <property type="match status" value="1"/>
</dbReference>
<dbReference type="GO" id="GO:0004519">
    <property type="term" value="F:endonuclease activity"/>
    <property type="evidence" value="ECO:0007669"/>
    <property type="project" value="UniProtKB-KW"/>
</dbReference>
<evidence type="ECO:0000256" key="6">
    <source>
        <dbReference type="ARBA" id="ARBA00038093"/>
    </source>
</evidence>
<organism evidence="8">
    <name type="scientific">mine drainage metagenome</name>
    <dbReference type="NCBI Taxonomy" id="410659"/>
    <lineage>
        <taxon>unclassified sequences</taxon>
        <taxon>metagenomes</taxon>
        <taxon>ecological metagenomes</taxon>
    </lineage>
</organism>
<gene>
    <name evidence="8" type="primary">vapC_21</name>
    <name evidence="8" type="ORF">GALL_401970</name>
</gene>
<keyword evidence="2" id="KW-0540">Nuclease</keyword>
<evidence type="ECO:0000256" key="2">
    <source>
        <dbReference type="ARBA" id="ARBA00022722"/>
    </source>
</evidence>
<keyword evidence="5" id="KW-0460">Magnesium</keyword>
<name>A0A1J5QKT0_9ZZZZ</name>
<comment type="caution">
    <text evidence="8">The sequence shown here is derived from an EMBL/GenBank/DDBJ whole genome shotgun (WGS) entry which is preliminary data.</text>
</comment>
<evidence type="ECO:0000313" key="8">
    <source>
        <dbReference type="EMBL" id="OIQ78107.1"/>
    </source>
</evidence>
<dbReference type="PANTHER" id="PTHR33653">
    <property type="entry name" value="RIBONUCLEASE VAPC2"/>
    <property type="match status" value="1"/>
</dbReference>